<reference evidence="2 3" key="1">
    <citation type="journal article" date="2017" name="Poromechanics V (2013)">
        <title>Genomic Characterization of the Arsenic-Tolerant Actinobacterium, &lt;i&gt;Rhodococcus erythropolis&lt;/i&gt; S43.</title>
        <authorList>
            <person name="Retamal-Morales G."/>
            <person name="Mehnert M."/>
            <person name="Schwabe R."/>
            <person name="Tischler D."/>
            <person name="Schloemann M."/>
            <person name="Levican G.J."/>
        </authorList>
    </citation>
    <scope>NUCLEOTIDE SEQUENCE [LARGE SCALE GENOMIC DNA]</scope>
    <source>
        <strain evidence="2 3">S43</strain>
    </source>
</reference>
<dbReference type="InterPro" id="IPR042070">
    <property type="entry name" value="PucR_C-HTH_sf"/>
</dbReference>
<name>A0A5N5E458_RHOER</name>
<dbReference type="PANTHER" id="PTHR33744:SF1">
    <property type="entry name" value="DNA-BINDING TRANSCRIPTIONAL ACTIVATOR ADER"/>
    <property type="match status" value="1"/>
</dbReference>
<dbReference type="InterPro" id="IPR036390">
    <property type="entry name" value="WH_DNA-bd_sf"/>
</dbReference>
<protein>
    <recommendedName>
        <fullName evidence="1">PucR C-terminal helix-turn-helix domain-containing protein</fullName>
    </recommendedName>
</protein>
<evidence type="ECO:0000313" key="3">
    <source>
        <dbReference type="Proteomes" id="UP000325576"/>
    </source>
</evidence>
<comment type="caution">
    <text evidence="2">The sequence shown here is derived from an EMBL/GenBank/DDBJ whole genome shotgun (WGS) entry which is preliminary data.</text>
</comment>
<accession>A0A5N5E458</accession>
<organism evidence="2 3">
    <name type="scientific">Rhodococcus erythropolis</name>
    <name type="common">Arthrobacter picolinophilus</name>
    <dbReference type="NCBI Taxonomy" id="1833"/>
    <lineage>
        <taxon>Bacteria</taxon>
        <taxon>Bacillati</taxon>
        <taxon>Actinomycetota</taxon>
        <taxon>Actinomycetes</taxon>
        <taxon>Mycobacteriales</taxon>
        <taxon>Nocardiaceae</taxon>
        <taxon>Rhodococcus</taxon>
        <taxon>Rhodococcus erythropolis group</taxon>
    </lineage>
</organism>
<evidence type="ECO:0000259" key="1">
    <source>
        <dbReference type="Pfam" id="PF13556"/>
    </source>
</evidence>
<dbReference type="EMBL" id="MRBO01000357">
    <property type="protein sequence ID" value="KAB2585175.1"/>
    <property type="molecule type" value="Genomic_DNA"/>
</dbReference>
<feature type="domain" description="PucR C-terminal helix-turn-helix" evidence="1">
    <location>
        <begin position="302"/>
        <end position="356"/>
    </location>
</feature>
<dbReference type="InterPro" id="IPR051448">
    <property type="entry name" value="CdaR-like_regulators"/>
</dbReference>
<dbReference type="Proteomes" id="UP000325576">
    <property type="component" value="Unassembled WGS sequence"/>
</dbReference>
<dbReference type="PANTHER" id="PTHR33744">
    <property type="entry name" value="CARBOHYDRATE DIACID REGULATOR"/>
    <property type="match status" value="1"/>
</dbReference>
<dbReference type="Pfam" id="PF13556">
    <property type="entry name" value="HTH_30"/>
    <property type="match status" value="1"/>
</dbReference>
<gene>
    <name evidence="2" type="ORF">BS297_11710</name>
</gene>
<dbReference type="AlphaFoldDB" id="A0A5N5E458"/>
<sequence>MSATDHSNEGDGPRISDLMELIAHFDILIEENATIDVILCRTAQFANCTVAYISPEHVIVKTFQPDGKRCNAAPGPSAVRRSLAVGGQVWVEPAGEVDPLDRVLIDRLAITATAAIRSLQSETGWGSDPALVELAVCSSTDEVQRARALRQLGFDTRSKLRAVAVSGPTSSTESILRQLRTSTGGVRAPCAPLDKVWVVLISGVIPEDLSVPVGARVIVGPLVPALFVCRSWLEARDALQFALPSTHDAPPYSDGEAVVFESDRVGCFSLLARYLPTNAISEVAEVRALGLLTRGAGGNEMLRTLEAVASMDSIRQAAANIHMHHNSVSHRVSRAEEALGFDITAPYGRVRLMMTLILHRLHAADSCLPDAQ</sequence>
<dbReference type="InterPro" id="IPR025736">
    <property type="entry name" value="PucR_C-HTH_dom"/>
</dbReference>
<dbReference type="Gene3D" id="1.10.10.2840">
    <property type="entry name" value="PucR C-terminal helix-turn-helix domain"/>
    <property type="match status" value="1"/>
</dbReference>
<dbReference type="SUPFAM" id="SSF46785">
    <property type="entry name" value="Winged helix' DNA-binding domain"/>
    <property type="match status" value="1"/>
</dbReference>
<proteinExistence type="predicted"/>
<evidence type="ECO:0000313" key="2">
    <source>
        <dbReference type="EMBL" id="KAB2585175.1"/>
    </source>
</evidence>